<evidence type="ECO:0000313" key="3">
    <source>
        <dbReference type="Proteomes" id="UP000198850"/>
    </source>
</evidence>
<name>A0A1H4BHU5_9SPHI</name>
<dbReference type="EMBL" id="FNRA01000003">
    <property type="protein sequence ID" value="SEA47614.1"/>
    <property type="molecule type" value="Genomic_DNA"/>
</dbReference>
<proteinExistence type="predicted"/>
<evidence type="ECO:0000313" key="2">
    <source>
        <dbReference type="EMBL" id="SEA47614.1"/>
    </source>
</evidence>
<dbReference type="AlphaFoldDB" id="A0A1H4BHU5"/>
<feature type="transmembrane region" description="Helical" evidence="1">
    <location>
        <begin position="23"/>
        <end position="40"/>
    </location>
</feature>
<sequence>MVMSQLQEMENWAVYKPIIGKKSGFAIAATVAAVILLLLLNDGQHTYTTQNNTYSQILAFLNHIPSVYIITLFMSCTLLLGDYFLRQHYRAAKNEVSS</sequence>
<gene>
    <name evidence="2" type="ORF">SAMN05443550_103351</name>
</gene>
<feature type="transmembrane region" description="Helical" evidence="1">
    <location>
        <begin position="60"/>
        <end position="85"/>
    </location>
</feature>
<organism evidence="2 3">
    <name type="scientific">Pedobacter hartonius</name>
    <dbReference type="NCBI Taxonomy" id="425514"/>
    <lineage>
        <taxon>Bacteria</taxon>
        <taxon>Pseudomonadati</taxon>
        <taxon>Bacteroidota</taxon>
        <taxon>Sphingobacteriia</taxon>
        <taxon>Sphingobacteriales</taxon>
        <taxon>Sphingobacteriaceae</taxon>
        <taxon>Pedobacter</taxon>
    </lineage>
</organism>
<keyword evidence="1" id="KW-1133">Transmembrane helix</keyword>
<accession>A0A1H4BHU5</accession>
<protein>
    <submittedName>
        <fullName evidence="2">Uncharacterized protein</fullName>
    </submittedName>
</protein>
<keyword evidence="3" id="KW-1185">Reference proteome</keyword>
<dbReference type="Proteomes" id="UP000198850">
    <property type="component" value="Unassembled WGS sequence"/>
</dbReference>
<keyword evidence="1" id="KW-0472">Membrane</keyword>
<evidence type="ECO:0000256" key="1">
    <source>
        <dbReference type="SAM" id="Phobius"/>
    </source>
</evidence>
<keyword evidence="1" id="KW-0812">Transmembrane</keyword>
<reference evidence="2 3" key="1">
    <citation type="submission" date="2016-10" db="EMBL/GenBank/DDBJ databases">
        <authorList>
            <person name="de Groot N.N."/>
        </authorList>
    </citation>
    <scope>NUCLEOTIDE SEQUENCE [LARGE SCALE GENOMIC DNA]</scope>
    <source>
        <strain evidence="2 3">DSM 19033</strain>
    </source>
</reference>